<dbReference type="InterPro" id="IPR036751">
    <property type="entry name" value="SpoVG_sf"/>
</dbReference>
<accession>A0A179BXF1</accession>
<protein>
    <submittedName>
        <fullName evidence="1">Uncharacterized protein</fullName>
    </submittedName>
</protein>
<dbReference type="AlphaFoldDB" id="A0A179BXF1"/>
<evidence type="ECO:0000313" key="1">
    <source>
        <dbReference type="EMBL" id="OAP96347.1"/>
    </source>
</evidence>
<gene>
    <name evidence="1" type="ORF">A4U53_14410</name>
</gene>
<name>A0A179BXF1_RHILE</name>
<reference evidence="1" key="1">
    <citation type="submission" date="2016-04" db="EMBL/GenBank/DDBJ databases">
        <title>Fast-growing isolate from the root nodules of Vavilovia formosa.</title>
        <authorList>
            <person name="Kimeklis A."/>
            <person name="Safronova V."/>
            <person name="Belimov A."/>
            <person name="Andronov E."/>
        </authorList>
    </citation>
    <scope>NUCLEOTIDE SEQUENCE [LARGE SCALE GENOMIC DNA]</scope>
    <source>
        <strain evidence="1">Vaf-46</strain>
    </source>
</reference>
<dbReference type="SUPFAM" id="SSF160537">
    <property type="entry name" value="SpoVG-like"/>
    <property type="match status" value="1"/>
</dbReference>
<dbReference type="EMBL" id="LWBS01000055">
    <property type="protein sequence ID" value="OAP96347.1"/>
    <property type="molecule type" value="Genomic_DNA"/>
</dbReference>
<organism evidence="1">
    <name type="scientific">Rhizobium leguminosarum</name>
    <dbReference type="NCBI Taxonomy" id="384"/>
    <lineage>
        <taxon>Bacteria</taxon>
        <taxon>Pseudomonadati</taxon>
        <taxon>Pseudomonadota</taxon>
        <taxon>Alphaproteobacteria</taxon>
        <taxon>Hyphomicrobiales</taxon>
        <taxon>Rhizobiaceae</taxon>
        <taxon>Rhizobium/Agrobacterium group</taxon>
        <taxon>Rhizobium</taxon>
    </lineage>
</organism>
<comment type="caution">
    <text evidence="1">The sequence shown here is derived from an EMBL/GenBank/DDBJ whole genome shotgun (WGS) entry which is preliminary data.</text>
</comment>
<dbReference type="GO" id="GO:0030435">
    <property type="term" value="P:sporulation resulting in formation of a cellular spore"/>
    <property type="evidence" value="ECO:0007669"/>
    <property type="project" value="InterPro"/>
</dbReference>
<sequence>MEILYLEPCRGHGGGGAMMVARFSVKLTPYLQLHNLRLLETPNGPKVHFPAITGGGGKVATMDPSYARQIAESAMAAYHRRLTIADTDIDAA</sequence>
<proteinExistence type="predicted"/>